<evidence type="ECO:0000313" key="3">
    <source>
        <dbReference type="Proteomes" id="UP001497457"/>
    </source>
</evidence>
<reference evidence="2" key="1">
    <citation type="submission" date="2024-10" db="EMBL/GenBank/DDBJ databases">
        <authorList>
            <person name="Ryan C."/>
        </authorList>
    </citation>
    <scope>NUCLEOTIDE SEQUENCE [LARGE SCALE GENOMIC DNA]</scope>
</reference>
<dbReference type="AlphaFoldDB" id="A0ABC8Y4S7"/>
<keyword evidence="3" id="KW-1185">Reference proteome</keyword>
<sequence length="346" mass="38263">MAEHQLGVTGDGQATAHAKLQRLEMLLVRIHAAVEVSEKHAAAVQCRRDALKEATSEGDEALAFFRQRAMDDARDTKNSNEELGDDASSSTEAAAAAGALFFTRSALSSSATAQGDSTNVLFSGDYDTKRLLNTVVEKLEQLAPDVEEFIRLLQLEILPKIEQTWPTTKKRPPPYPLPPLNTEAAGTTPRGEAIWDEFRSEMYGVAPWRPMEAWVADSPEYEDYKAWGALRRRLSPLVVGGRIGWAVKMMSCRDIDIMGTGSSGALAQWAAVFREVDRRGWDVLLDADRCLGKYSCFNDDKLPTRCDLGRAKGEVRRVVRGHEMLVGDVESFGGLVVLCPWDFSVR</sequence>
<dbReference type="Proteomes" id="UP001497457">
    <property type="component" value="Chromosome 15b"/>
</dbReference>
<accession>A0ABC8Y4S7</accession>
<organism evidence="2 3">
    <name type="scientific">Urochloa decumbens</name>
    <dbReference type="NCBI Taxonomy" id="240449"/>
    <lineage>
        <taxon>Eukaryota</taxon>
        <taxon>Viridiplantae</taxon>
        <taxon>Streptophyta</taxon>
        <taxon>Embryophyta</taxon>
        <taxon>Tracheophyta</taxon>
        <taxon>Spermatophyta</taxon>
        <taxon>Magnoliopsida</taxon>
        <taxon>Liliopsida</taxon>
        <taxon>Poales</taxon>
        <taxon>Poaceae</taxon>
        <taxon>PACMAD clade</taxon>
        <taxon>Panicoideae</taxon>
        <taxon>Panicodae</taxon>
        <taxon>Paniceae</taxon>
        <taxon>Melinidinae</taxon>
        <taxon>Urochloa</taxon>
    </lineage>
</organism>
<dbReference type="PANTHER" id="PTHR33377">
    <property type="entry name" value="OS10G0134700 PROTEIN-RELATED"/>
    <property type="match status" value="1"/>
</dbReference>
<evidence type="ECO:0000256" key="1">
    <source>
        <dbReference type="SAM" id="MobiDB-lite"/>
    </source>
</evidence>
<dbReference type="EMBL" id="OZ075125">
    <property type="protein sequence ID" value="CAL4936780.1"/>
    <property type="molecule type" value="Genomic_DNA"/>
</dbReference>
<evidence type="ECO:0000313" key="2">
    <source>
        <dbReference type="EMBL" id="CAL4936780.1"/>
    </source>
</evidence>
<dbReference type="PANTHER" id="PTHR33377:SF56">
    <property type="entry name" value="RX N-TERMINAL DOMAIN-CONTAINING PROTEIN"/>
    <property type="match status" value="1"/>
</dbReference>
<proteinExistence type="predicted"/>
<feature type="region of interest" description="Disordered" evidence="1">
    <location>
        <begin position="167"/>
        <end position="186"/>
    </location>
</feature>
<protein>
    <submittedName>
        <fullName evidence="2">Uncharacterized protein</fullName>
    </submittedName>
</protein>
<gene>
    <name evidence="2" type="ORF">URODEC1_LOCUS30129</name>
</gene>
<name>A0ABC8Y4S7_9POAL</name>